<dbReference type="InterPro" id="IPR029058">
    <property type="entry name" value="AB_hydrolase_fold"/>
</dbReference>
<dbReference type="Gene3D" id="3.40.50.1820">
    <property type="entry name" value="alpha/beta hydrolase"/>
    <property type="match status" value="1"/>
</dbReference>
<protein>
    <submittedName>
        <fullName evidence="2">Pimeloyl-ACP methyl ester carboxylesterase</fullName>
    </submittedName>
</protein>
<proteinExistence type="predicted"/>
<dbReference type="OrthoDB" id="3371334at2"/>
<reference evidence="2 3" key="1">
    <citation type="submission" date="2018-03" db="EMBL/GenBank/DDBJ databases">
        <title>Genomic Encyclopedia of Archaeal and Bacterial Type Strains, Phase II (KMG-II): from individual species to whole genera.</title>
        <authorList>
            <person name="Goeker M."/>
        </authorList>
    </citation>
    <scope>NUCLEOTIDE SEQUENCE [LARGE SCALE GENOMIC DNA]</scope>
    <source>
        <strain evidence="2 3">DSM 45211</strain>
    </source>
</reference>
<sequence length="313" mass="34183">MSRRTQEHERHTHSAEVHQAYERVVAAAEVDSRYVEVSGRQVHLLEKGTGPPLVLLHGTAGTAGFMLPLLNELHGVRVLAPDRPGNGLSDPIDLARRRYRETTVAWLDRLLDTLELETTALAGHSGGAMWALWYALAHPERVTRLVLIGPPAVPKTRLALPIRLAATFGVGELLPRLVPPSPKSTLRFAHHAAREKETLAEYPDQIALMVAEGRDPTTAAVGRAELRAVTSPFGLLWPSGIPGRSRVRPDELHRVVVPTLMVWGERDPLGDASVARTVTELIPGARLVVLPTGHGPWLGQPARTAETIGEFLR</sequence>
<dbReference type="EMBL" id="PYGE01000001">
    <property type="protein sequence ID" value="PSL08308.1"/>
    <property type="molecule type" value="Genomic_DNA"/>
</dbReference>
<evidence type="ECO:0000313" key="3">
    <source>
        <dbReference type="Proteomes" id="UP000243528"/>
    </source>
</evidence>
<evidence type="ECO:0000313" key="2">
    <source>
        <dbReference type="EMBL" id="PSL08308.1"/>
    </source>
</evidence>
<dbReference type="PRINTS" id="PR00412">
    <property type="entry name" value="EPOXHYDRLASE"/>
</dbReference>
<dbReference type="PANTHER" id="PTHR43798">
    <property type="entry name" value="MONOACYLGLYCEROL LIPASE"/>
    <property type="match status" value="1"/>
</dbReference>
<dbReference type="Proteomes" id="UP000243528">
    <property type="component" value="Unassembled WGS sequence"/>
</dbReference>
<comment type="caution">
    <text evidence="2">The sequence shown here is derived from an EMBL/GenBank/DDBJ whole genome shotgun (WGS) entry which is preliminary data.</text>
</comment>
<name>A0A2P8EFQ8_9ACTN</name>
<dbReference type="InterPro" id="IPR000639">
    <property type="entry name" value="Epox_hydrolase-like"/>
</dbReference>
<organism evidence="2 3">
    <name type="scientific">Haloactinopolyspora alba</name>
    <dbReference type="NCBI Taxonomy" id="648780"/>
    <lineage>
        <taxon>Bacteria</taxon>
        <taxon>Bacillati</taxon>
        <taxon>Actinomycetota</taxon>
        <taxon>Actinomycetes</taxon>
        <taxon>Jiangellales</taxon>
        <taxon>Jiangellaceae</taxon>
        <taxon>Haloactinopolyspora</taxon>
    </lineage>
</organism>
<gene>
    <name evidence="2" type="ORF">CLV30_101279</name>
</gene>
<feature type="domain" description="AB hydrolase-1" evidence="1">
    <location>
        <begin position="51"/>
        <end position="294"/>
    </location>
</feature>
<dbReference type="PANTHER" id="PTHR43798:SF5">
    <property type="entry name" value="MONOACYLGLYCEROL LIPASE ABHD6"/>
    <property type="match status" value="1"/>
</dbReference>
<evidence type="ECO:0000259" key="1">
    <source>
        <dbReference type="Pfam" id="PF00561"/>
    </source>
</evidence>
<dbReference type="InterPro" id="IPR000073">
    <property type="entry name" value="AB_hydrolase_1"/>
</dbReference>
<dbReference type="SUPFAM" id="SSF53474">
    <property type="entry name" value="alpha/beta-Hydrolases"/>
    <property type="match status" value="1"/>
</dbReference>
<keyword evidence="3" id="KW-1185">Reference proteome</keyword>
<dbReference type="GO" id="GO:0046464">
    <property type="term" value="P:acylglycerol catabolic process"/>
    <property type="evidence" value="ECO:0007669"/>
    <property type="project" value="TreeGrafter"/>
</dbReference>
<dbReference type="AlphaFoldDB" id="A0A2P8EFQ8"/>
<dbReference type="Pfam" id="PF00561">
    <property type="entry name" value="Abhydrolase_1"/>
    <property type="match status" value="1"/>
</dbReference>
<dbReference type="GO" id="GO:0047372">
    <property type="term" value="F:monoacylglycerol lipase activity"/>
    <property type="evidence" value="ECO:0007669"/>
    <property type="project" value="TreeGrafter"/>
</dbReference>
<dbReference type="RefSeq" id="WP_106535380.1">
    <property type="nucleotide sequence ID" value="NZ_ML142897.1"/>
</dbReference>
<dbReference type="GO" id="GO:0016020">
    <property type="term" value="C:membrane"/>
    <property type="evidence" value="ECO:0007669"/>
    <property type="project" value="TreeGrafter"/>
</dbReference>
<accession>A0A2P8EFQ8</accession>
<dbReference type="PRINTS" id="PR00111">
    <property type="entry name" value="ABHYDROLASE"/>
</dbReference>
<dbReference type="InterPro" id="IPR050266">
    <property type="entry name" value="AB_hydrolase_sf"/>
</dbReference>